<dbReference type="PANTHER" id="PTHR43045">
    <property type="entry name" value="SHIKIMATE TRANSPORTER"/>
    <property type="match status" value="1"/>
</dbReference>
<dbReference type="EMBL" id="JACJID010000008">
    <property type="protein sequence ID" value="MBA8931195.1"/>
    <property type="molecule type" value="Genomic_DNA"/>
</dbReference>
<evidence type="ECO:0000256" key="2">
    <source>
        <dbReference type="ARBA" id="ARBA00022448"/>
    </source>
</evidence>
<sequence>MASAHGSARIAVASFVGTAIEFYDFYIYGTAAALVLNSTFFPNLSPLNGTLAAFSTFAVAFLARPLGSLLFGHFGDRVGRKSMLVASLLTMGLSTVAIGLVPGYDTIGAAAPIILVLLRFLQGLGLGGEWGGAALLAAENAPEGRRGWFGAFPQLGPSIGFFAANGIFLLLSAALTDEAFRAWGWRVPFLASALLVLVGLVVRLKISETPVFAEVLRRQERSSLPLVEMVRRAPARLLLGGGVIITCYVVFYVTTTFGLSYSTTGLGLSRGAALGLQVLAIWAMALSTVLSCLAVDRLGRKPVLISGCVFTGLTGLVMFPLMNTGSTALIGLAFALGLAAMGWVYGPLGAYLPELFDTRYRYSASSFAYNLGGVLGGALAPTVAAALAGSSGPLAVGYYVAASAVVSLVCVLLLPETRHVRLGQQVQTT</sequence>
<dbReference type="PROSITE" id="PS50850">
    <property type="entry name" value="MFS"/>
    <property type="match status" value="1"/>
</dbReference>
<keyword evidence="2" id="KW-0813">Transport</keyword>
<dbReference type="Proteomes" id="UP000517916">
    <property type="component" value="Unassembled WGS sequence"/>
</dbReference>
<dbReference type="InterPro" id="IPR036259">
    <property type="entry name" value="MFS_trans_sf"/>
</dbReference>
<feature type="domain" description="Major facilitator superfamily (MFS) profile" evidence="8">
    <location>
        <begin position="10"/>
        <end position="418"/>
    </location>
</feature>
<organism evidence="9 10">
    <name type="scientific">Kutzneria viridogrisea</name>
    <dbReference type="NCBI Taxonomy" id="47990"/>
    <lineage>
        <taxon>Bacteria</taxon>
        <taxon>Bacillati</taxon>
        <taxon>Actinomycetota</taxon>
        <taxon>Actinomycetes</taxon>
        <taxon>Pseudonocardiales</taxon>
        <taxon>Pseudonocardiaceae</taxon>
        <taxon>Kutzneria</taxon>
    </lineage>
</organism>
<dbReference type="InterPro" id="IPR020846">
    <property type="entry name" value="MFS_dom"/>
</dbReference>
<evidence type="ECO:0000259" key="8">
    <source>
        <dbReference type="PROSITE" id="PS50850"/>
    </source>
</evidence>
<comment type="subcellular location">
    <subcellularLocation>
        <location evidence="1">Cell membrane</location>
        <topology evidence="1">Multi-pass membrane protein</topology>
    </subcellularLocation>
</comment>
<evidence type="ECO:0000256" key="7">
    <source>
        <dbReference type="SAM" id="Phobius"/>
    </source>
</evidence>
<comment type="caution">
    <text evidence="9">The sequence shown here is derived from an EMBL/GenBank/DDBJ whole genome shotgun (WGS) entry which is preliminary data.</text>
</comment>
<feature type="transmembrane region" description="Helical" evidence="7">
    <location>
        <begin position="183"/>
        <end position="202"/>
    </location>
</feature>
<dbReference type="CDD" id="cd17369">
    <property type="entry name" value="MFS_ShiA_like"/>
    <property type="match status" value="1"/>
</dbReference>
<feature type="transmembrane region" description="Helical" evidence="7">
    <location>
        <begin position="273"/>
        <end position="295"/>
    </location>
</feature>
<gene>
    <name evidence="9" type="ORF">BC739_008442</name>
</gene>
<dbReference type="PANTHER" id="PTHR43045:SF2">
    <property type="entry name" value="INNER MEMBRANE METABOLITE TRANSPORT PROTEIN YHJE"/>
    <property type="match status" value="1"/>
</dbReference>
<feature type="transmembrane region" description="Helical" evidence="7">
    <location>
        <begin position="51"/>
        <end position="71"/>
    </location>
</feature>
<keyword evidence="3" id="KW-1003">Cell membrane</keyword>
<dbReference type="InterPro" id="IPR011701">
    <property type="entry name" value="MFS"/>
</dbReference>
<dbReference type="RefSeq" id="WP_182840261.1">
    <property type="nucleotide sequence ID" value="NZ_BAAABQ010000097.1"/>
</dbReference>
<accession>A0ABR6BWB4</accession>
<evidence type="ECO:0000256" key="4">
    <source>
        <dbReference type="ARBA" id="ARBA00022692"/>
    </source>
</evidence>
<dbReference type="SUPFAM" id="SSF103473">
    <property type="entry name" value="MFS general substrate transporter"/>
    <property type="match status" value="1"/>
</dbReference>
<dbReference type="Pfam" id="PF07690">
    <property type="entry name" value="MFS_1"/>
    <property type="match status" value="1"/>
</dbReference>
<dbReference type="Pfam" id="PF00083">
    <property type="entry name" value="Sugar_tr"/>
    <property type="match status" value="1"/>
</dbReference>
<feature type="transmembrane region" description="Helical" evidence="7">
    <location>
        <begin position="395"/>
        <end position="414"/>
    </location>
</feature>
<feature type="transmembrane region" description="Helical" evidence="7">
    <location>
        <begin position="302"/>
        <end position="322"/>
    </location>
</feature>
<keyword evidence="10" id="KW-1185">Reference proteome</keyword>
<feature type="transmembrane region" description="Helical" evidence="7">
    <location>
        <begin position="83"/>
        <end position="101"/>
    </location>
</feature>
<evidence type="ECO:0000313" key="9">
    <source>
        <dbReference type="EMBL" id="MBA8931195.1"/>
    </source>
</evidence>
<protein>
    <submittedName>
        <fullName evidence="9">Metabolite-proton symporter</fullName>
    </submittedName>
</protein>
<feature type="transmembrane region" description="Helical" evidence="7">
    <location>
        <begin position="107"/>
        <end position="127"/>
    </location>
</feature>
<dbReference type="PROSITE" id="PS00217">
    <property type="entry name" value="SUGAR_TRANSPORT_2"/>
    <property type="match status" value="1"/>
</dbReference>
<feature type="transmembrane region" description="Helical" evidence="7">
    <location>
        <begin position="328"/>
        <end position="346"/>
    </location>
</feature>
<feature type="transmembrane region" description="Helical" evidence="7">
    <location>
        <begin position="367"/>
        <end position="389"/>
    </location>
</feature>
<evidence type="ECO:0000313" key="10">
    <source>
        <dbReference type="Proteomes" id="UP000517916"/>
    </source>
</evidence>
<keyword evidence="6 7" id="KW-0472">Membrane</keyword>
<feature type="transmembrane region" description="Helical" evidence="7">
    <location>
        <begin position="237"/>
        <end position="261"/>
    </location>
</feature>
<feature type="transmembrane region" description="Helical" evidence="7">
    <location>
        <begin position="148"/>
        <end position="171"/>
    </location>
</feature>
<keyword evidence="4 7" id="KW-0812">Transmembrane</keyword>
<evidence type="ECO:0000256" key="1">
    <source>
        <dbReference type="ARBA" id="ARBA00004651"/>
    </source>
</evidence>
<evidence type="ECO:0000256" key="3">
    <source>
        <dbReference type="ARBA" id="ARBA00022475"/>
    </source>
</evidence>
<dbReference type="InterPro" id="IPR005829">
    <property type="entry name" value="Sugar_transporter_CS"/>
</dbReference>
<name>A0ABR6BWB4_9PSEU</name>
<dbReference type="InterPro" id="IPR005828">
    <property type="entry name" value="MFS_sugar_transport-like"/>
</dbReference>
<reference evidence="9 10" key="1">
    <citation type="submission" date="2020-08" db="EMBL/GenBank/DDBJ databases">
        <title>Genomic Encyclopedia of Archaeal and Bacterial Type Strains, Phase II (KMG-II): from individual species to whole genera.</title>
        <authorList>
            <person name="Goeker M."/>
        </authorList>
    </citation>
    <scope>NUCLEOTIDE SEQUENCE [LARGE SCALE GENOMIC DNA]</scope>
    <source>
        <strain evidence="9 10">DSM 43850</strain>
    </source>
</reference>
<evidence type="ECO:0000256" key="5">
    <source>
        <dbReference type="ARBA" id="ARBA00022989"/>
    </source>
</evidence>
<feature type="transmembrane region" description="Helical" evidence="7">
    <location>
        <begin position="12"/>
        <end position="31"/>
    </location>
</feature>
<dbReference type="Gene3D" id="1.20.1250.20">
    <property type="entry name" value="MFS general substrate transporter like domains"/>
    <property type="match status" value="1"/>
</dbReference>
<evidence type="ECO:0000256" key="6">
    <source>
        <dbReference type="ARBA" id="ARBA00023136"/>
    </source>
</evidence>
<proteinExistence type="predicted"/>
<keyword evidence="5 7" id="KW-1133">Transmembrane helix</keyword>